<dbReference type="OrthoDB" id="331341at2759"/>
<dbReference type="InterPro" id="IPR003169">
    <property type="entry name" value="GYF"/>
</dbReference>
<dbReference type="Pfam" id="PF02213">
    <property type="entry name" value="GYF"/>
    <property type="match status" value="1"/>
</dbReference>
<feature type="coiled-coil region" evidence="1">
    <location>
        <begin position="119"/>
        <end position="177"/>
    </location>
</feature>
<dbReference type="PANTHER" id="PTHR13138:SF3">
    <property type="entry name" value="CD2 ANTIGEN CYTOPLASMIC TAIL-BINDING PROTEIN 2"/>
    <property type="match status" value="1"/>
</dbReference>
<accession>A0A7R8CKB3</accession>
<evidence type="ECO:0000256" key="1">
    <source>
        <dbReference type="SAM" id="Coils"/>
    </source>
</evidence>
<feature type="region of interest" description="Disordered" evidence="2">
    <location>
        <begin position="238"/>
        <end position="270"/>
    </location>
</feature>
<keyword evidence="1" id="KW-0175">Coiled coil</keyword>
<dbReference type="PANTHER" id="PTHR13138">
    <property type="entry name" value="PROTEIN LIN1"/>
    <property type="match status" value="1"/>
</dbReference>
<evidence type="ECO:0000313" key="4">
    <source>
        <dbReference type="Proteomes" id="UP000675881"/>
    </source>
</evidence>
<dbReference type="PROSITE" id="PS50829">
    <property type="entry name" value="GYF"/>
    <property type="match status" value="1"/>
</dbReference>
<keyword evidence="4" id="KW-1185">Reference proteome</keyword>
<feature type="compositionally biased region" description="Polar residues" evidence="2">
    <location>
        <begin position="17"/>
        <end position="26"/>
    </location>
</feature>
<dbReference type="Proteomes" id="UP000675881">
    <property type="component" value="Chromosome 14"/>
</dbReference>
<gene>
    <name evidence="3" type="ORF">LSAA_5443</name>
</gene>
<evidence type="ECO:0000313" key="3">
    <source>
        <dbReference type="EMBL" id="CAF2847591.1"/>
    </source>
</evidence>
<sequence>MKRPAEDNLEDGAAPSCSKTTKTSRLMQGRTGEKHSLDSDEEEGVDEEEEGPGWMEQNNDGEEAETLREDGDIPITPFNLKEEKSEGDFTKDGDFVWKKKDEIQDSWLDSVDWNTIHEKSRAEKERKEADDAKEDELEADYDEIKAYKGIIDIIKPAESVAMALRRLEEELEAKANKELMLKLTGFADSILSRSGNMEVYEETYEGITFKLKSKSTHIPVDMDADAALDMFASAADEKTNESETVVTTSSSNGPHASNGHKDPLNQEEEVKWEFKWNEKDDSEIHGPHSSKEMLEWQESGFFENGVFVRKVGSSSSFSSSKRIDFDLYV</sequence>
<evidence type="ECO:0000256" key="2">
    <source>
        <dbReference type="SAM" id="MobiDB-lite"/>
    </source>
</evidence>
<protein>
    <submittedName>
        <fullName evidence="3">CD2BP2</fullName>
    </submittedName>
</protein>
<dbReference type="InterPro" id="IPR035445">
    <property type="entry name" value="GYF-like_dom_sf"/>
</dbReference>
<dbReference type="GO" id="GO:0005682">
    <property type="term" value="C:U5 snRNP"/>
    <property type="evidence" value="ECO:0007669"/>
    <property type="project" value="InterPro"/>
</dbReference>
<dbReference type="FunFam" id="3.30.1490.40:FF:000005">
    <property type="entry name" value="CD2 antigen cytoplasmic tail-binding protein 2"/>
    <property type="match status" value="1"/>
</dbReference>
<organism evidence="3 4">
    <name type="scientific">Lepeophtheirus salmonis</name>
    <name type="common">Salmon louse</name>
    <name type="synonym">Caligus salmonis</name>
    <dbReference type="NCBI Taxonomy" id="72036"/>
    <lineage>
        <taxon>Eukaryota</taxon>
        <taxon>Metazoa</taxon>
        <taxon>Ecdysozoa</taxon>
        <taxon>Arthropoda</taxon>
        <taxon>Crustacea</taxon>
        <taxon>Multicrustacea</taxon>
        <taxon>Hexanauplia</taxon>
        <taxon>Copepoda</taxon>
        <taxon>Siphonostomatoida</taxon>
        <taxon>Caligidae</taxon>
        <taxon>Lepeophtheirus</taxon>
    </lineage>
</organism>
<dbReference type="InterPro" id="IPR039905">
    <property type="entry name" value="CD2BP2/Lin1"/>
</dbReference>
<feature type="compositionally biased region" description="Basic and acidic residues" evidence="2">
    <location>
        <begin position="259"/>
        <end position="270"/>
    </location>
</feature>
<feature type="region of interest" description="Disordered" evidence="2">
    <location>
        <begin position="1"/>
        <end position="87"/>
    </location>
</feature>
<dbReference type="AlphaFoldDB" id="A0A7R8CKB3"/>
<proteinExistence type="predicted"/>
<feature type="compositionally biased region" description="Acidic residues" evidence="2">
    <location>
        <begin position="39"/>
        <end position="51"/>
    </location>
</feature>
<reference evidence="3" key="1">
    <citation type="submission" date="2021-02" db="EMBL/GenBank/DDBJ databases">
        <authorList>
            <person name="Bekaert M."/>
        </authorList>
    </citation>
    <scope>NUCLEOTIDE SEQUENCE</scope>
    <source>
        <strain evidence="3">IoA-00</strain>
    </source>
</reference>
<dbReference type="SUPFAM" id="SSF55277">
    <property type="entry name" value="GYF domain"/>
    <property type="match status" value="1"/>
</dbReference>
<name>A0A7R8CKB3_LEPSM</name>
<feature type="compositionally biased region" description="Low complexity" evidence="2">
    <location>
        <begin position="242"/>
        <end position="252"/>
    </location>
</feature>
<dbReference type="EMBL" id="HG994593">
    <property type="protein sequence ID" value="CAF2847591.1"/>
    <property type="molecule type" value="Genomic_DNA"/>
</dbReference>
<dbReference type="Gene3D" id="3.30.1490.40">
    <property type="match status" value="1"/>
</dbReference>
<dbReference type="SMART" id="SM00444">
    <property type="entry name" value="GYF"/>
    <property type="match status" value="1"/>
</dbReference>